<protein>
    <recommendedName>
        <fullName evidence="3">DUF1684 domain-containing protein</fullName>
    </recommendedName>
</protein>
<dbReference type="RefSeq" id="WP_156230636.1">
    <property type="nucleotide sequence ID" value="NZ_CP046455.1"/>
</dbReference>
<evidence type="ECO:0000313" key="1">
    <source>
        <dbReference type="EMBL" id="QGU07103.1"/>
    </source>
</evidence>
<dbReference type="InterPro" id="IPR012467">
    <property type="entry name" value="DUF1684"/>
</dbReference>
<dbReference type="EMBL" id="CP046455">
    <property type="protein sequence ID" value="QGU07103.1"/>
    <property type="molecule type" value="Genomic_DNA"/>
</dbReference>
<dbReference type="Proteomes" id="UP000424462">
    <property type="component" value="Chromosome"/>
</dbReference>
<dbReference type="PANTHER" id="PTHR41913:SF1">
    <property type="entry name" value="DUF1684 DOMAIN-CONTAINING PROTEIN"/>
    <property type="match status" value="1"/>
</dbReference>
<proteinExistence type="predicted"/>
<name>A0A6B8VSH0_9CORY</name>
<keyword evidence="2" id="KW-1185">Reference proteome</keyword>
<gene>
    <name evidence="1" type="ORF">COCCU_05795</name>
</gene>
<sequence length="269" mass="29835">MPNNESFQRDFEAFRSFREEIVAAPFGPLSPIGMAWLDENPVRVHGAPGQWSFIDGEVRLSLKEGENLMLDDQPLNPDYTEVTLNLGEVDVAGIFLQDGEKRIEVALRGSRPIVRPRDPSNHHLNSHLKVPTFPADPAWVIEGTFRPYAEPEEIIVASVLEGAEHRQMVRGTVHFEVAGRPQRLLALATGNPYSLGLHFTDETSGKTTWKDVRVTTAALQEDGETVIIDFNKTLNQPCAFTDYATCPLPAPGDHLDVEITAGEMIPEGR</sequence>
<evidence type="ECO:0008006" key="3">
    <source>
        <dbReference type="Google" id="ProtNLM"/>
    </source>
</evidence>
<dbReference type="AlphaFoldDB" id="A0A6B8VSH0"/>
<dbReference type="PANTHER" id="PTHR41913">
    <property type="entry name" value="DUF1684 DOMAIN-CONTAINING PROTEIN"/>
    <property type="match status" value="1"/>
</dbReference>
<dbReference type="KEGG" id="cok:COCCU_05795"/>
<dbReference type="Pfam" id="PF07920">
    <property type="entry name" value="DUF1684"/>
    <property type="match status" value="1"/>
</dbReference>
<accession>A0A6B8VSH0</accession>
<reference evidence="1 2" key="1">
    <citation type="submission" date="2019-11" db="EMBL/GenBank/DDBJ databases">
        <title>Complete genome sequence of Corynebacterium kalinowskii 1959, a novel Corynebacterium species isolated from soil of a small paddock in Vilsendorf, Germany.</title>
        <authorList>
            <person name="Schaffert L."/>
            <person name="Ruwe M."/>
            <person name="Milse J."/>
            <person name="Hanuschka K."/>
            <person name="Ortseifen V."/>
            <person name="Droste J."/>
            <person name="Brandt D."/>
            <person name="Schlueter L."/>
            <person name="Kutter Y."/>
            <person name="Vinke S."/>
            <person name="Viehoefer P."/>
            <person name="Jacob L."/>
            <person name="Luebke N.-C."/>
            <person name="Schulte-Berndt E."/>
            <person name="Hain C."/>
            <person name="Linder M."/>
            <person name="Schmidt P."/>
            <person name="Wollenschlaeger L."/>
            <person name="Luttermann T."/>
            <person name="Thieme E."/>
            <person name="Hassa J."/>
            <person name="Haak M."/>
            <person name="Wittchen M."/>
            <person name="Mentz A."/>
            <person name="Persicke M."/>
            <person name="Busche T."/>
            <person name="Ruckert C."/>
        </authorList>
    </citation>
    <scope>NUCLEOTIDE SEQUENCE [LARGE SCALE GENOMIC DNA]</scope>
    <source>
        <strain evidence="1 2">2039</strain>
    </source>
</reference>
<organism evidence="1 2">
    <name type="scientific">Corynebacterium occultum</name>
    <dbReference type="NCBI Taxonomy" id="2675219"/>
    <lineage>
        <taxon>Bacteria</taxon>
        <taxon>Bacillati</taxon>
        <taxon>Actinomycetota</taxon>
        <taxon>Actinomycetes</taxon>
        <taxon>Mycobacteriales</taxon>
        <taxon>Corynebacteriaceae</taxon>
        <taxon>Corynebacterium</taxon>
    </lineage>
</organism>
<evidence type="ECO:0000313" key="2">
    <source>
        <dbReference type="Proteomes" id="UP000424462"/>
    </source>
</evidence>